<gene>
    <name evidence="11" type="ORF">JJ685_01990</name>
</gene>
<dbReference type="Proteomes" id="UP000599109">
    <property type="component" value="Unassembled WGS sequence"/>
</dbReference>
<dbReference type="InterPro" id="IPR017441">
    <property type="entry name" value="Protein_kinase_ATP_BS"/>
</dbReference>
<comment type="caution">
    <text evidence="11">The sequence shown here is derived from an EMBL/GenBank/DDBJ whole genome shotgun (WGS) entry which is preliminary data.</text>
</comment>
<evidence type="ECO:0000256" key="4">
    <source>
        <dbReference type="ARBA" id="ARBA00022741"/>
    </source>
</evidence>
<dbReference type="PANTHER" id="PTHR43289:SF6">
    <property type="entry name" value="SERINE_THREONINE-PROTEIN KINASE NEKL-3"/>
    <property type="match status" value="1"/>
</dbReference>
<accession>A0A936YXT0</accession>
<feature type="compositionally biased region" description="Low complexity" evidence="8">
    <location>
        <begin position="555"/>
        <end position="565"/>
    </location>
</feature>
<feature type="region of interest" description="Disordered" evidence="8">
    <location>
        <begin position="435"/>
        <end position="472"/>
    </location>
</feature>
<dbReference type="PANTHER" id="PTHR43289">
    <property type="entry name" value="MITOGEN-ACTIVATED PROTEIN KINASE KINASE KINASE 20-RELATED"/>
    <property type="match status" value="1"/>
</dbReference>
<keyword evidence="9" id="KW-1133">Transmembrane helix</keyword>
<dbReference type="EMBL" id="JAEQNE010000001">
    <property type="protein sequence ID" value="MBL0389905.1"/>
    <property type="molecule type" value="Genomic_DNA"/>
</dbReference>
<keyword evidence="2 11" id="KW-0723">Serine/threonine-protein kinase</keyword>
<evidence type="ECO:0000256" key="6">
    <source>
        <dbReference type="ARBA" id="ARBA00022840"/>
    </source>
</evidence>
<dbReference type="InterPro" id="IPR000719">
    <property type="entry name" value="Prot_kinase_dom"/>
</dbReference>
<dbReference type="InterPro" id="IPR011009">
    <property type="entry name" value="Kinase-like_dom_sf"/>
</dbReference>
<evidence type="ECO:0000256" key="2">
    <source>
        <dbReference type="ARBA" id="ARBA00022527"/>
    </source>
</evidence>
<evidence type="ECO:0000256" key="7">
    <source>
        <dbReference type="PROSITE-ProRule" id="PRU10141"/>
    </source>
</evidence>
<evidence type="ECO:0000256" key="5">
    <source>
        <dbReference type="ARBA" id="ARBA00022777"/>
    </source>
</evidence>
<feature type="compositionally biased region" description="Low complexity" evidence="8">
    <location>
        <begin position="539"/>
        <end position="548"/>
    </location>
</feature>
<dbReference type="CDD" id="cd14014">
    <property type="entry name" value="STKc_PknB_like"/>
    <property type="match status" value="1"/>
</dbReference>
<keyword evidence="9" id="KW-0472">Membrane</keyword>
<dbReference type="PROSITE" id="PS00108">
    <property type="entry name" value="PROTEIN_KINASE_ST"/>
    <property type="match status" value="1"/>
</dbReference>
<feature type="compositionally biased region" description="Low complexity" evidence="8">
    <location>
        <begin position="575"/>
        <end position="597"/>
    </location>
</feature>
<dbReference type="GO" id="GO:0004674">
    <property type="term" value="F:protein serine/threonine kinase activity"/>
    <property type="evidence" value="ECO:0007669"/>
    <property type="project" value="UniProtKB-KW"/>
</dbReference>
<evidence type="ECO:0000256" key="3">
    <source>
        <dbReference type="ARBA" id="ARBA00022679"/>
    </source>
</evidence>
<evidence type="ECO:0000259" key="10">
    <source>
        <dbReference type="PROSITE" id="PS50011"/>
    </source>
</evidence>
<keyword evidence="6 7" id="KW-0067">ATP-binding</keyword>
<dbReference type="Gene3D" id="1.10.510.10">
    <property type="entry name" value="Transferase(Phosphotransferase) domain 1"/>
    <property type="match status" value="1"/>
</dbReference>
<organism evidence="11 12">
    <name type="scientific">Ramlibacter monticola</name>
    <dbReference type="NCBI Taxonomy" id="1926872"/>
    <lineage>
        <taxon>Bacteria</taxon>
        <taxon>Pseudomonadati</taxon>
        <taxon>Pseudomonadota</taxon>
        <taxon>Betaproteobacteria</taxon>
        <taxon>Burkholderiales</taxon>
        <taxon>Comamonadaceae</taxon>
        <taxon>Ramlibacter</taxon>
    </lineage>
</organism>
<evidence type="ECO:0000256" key="8">
    <source>
        <dbReference type="SAM" id="MobiDB-lite"/>
    </source>
</evidence>
<name>A0A936YXT0_9BURK</name>
<dbReference type="SMART" id="SM00220">
    <property type="entry name" value="S_TKc"/>
    <property type="match status" value="1"/>
</dbReference>
<keyword evidence="9" id="KW-0812">Transmembrane</keyword>
<sequence length="685" mass="72368">MTLKKLGRYEVLRVIGKGAMGVVYEGRDPNLDRRVAIKTVKVENLSEEAAAEYEHRFRTEARSAARLQHPNIVSVYDSDRDGNVAFLVMEYIQGDDLKHHLDRGERYSLEQSLKIVRDLLSALDYAHKQGIVHRDIKPANLLIEPGGRVKLTDFGVARIQDSGEATRTQGSMVGTLKYMAPEQVQGQKIDSRADLFSAGVVLYQLLTDKRPFDGDNDFSIIHQIIGHNPPSPSSINGRLPPALDAVVARALAKEREQRFATARDFAVALQAAIRRAEDQTVVPPVNPNKRLEALSRPLTVPPPTVPGGTVPGSATIPGGMSTVTQELELVYWKDVKDASDPEELQGFLERFPAGIYADLARRRLRRLAGGEPTVPASATQPGAAAPAVAAFGPSVFQSSAFPNLEAGALPAPPPPPAAGSDPAFQPTQWVDEEYTRTETQPREAMPPQAPASPAPAPAPARAAAKPEPAPAAAAPARKKMPVAMLAGVAALVLAGVLALAIGRGKGPSPEAAAPAAPAVVAANTPAPAPVPSQDKGGEPAADAPSAAAPQPPAEVSPAPAQAAAAKVEKERAAGRKAAAASQPRPAGTRIAAAAPAAEPTPYPAAPPPAARAEPEPNRPPPPAVATAGNGPSYQAVEQCKDRMFLSKELCLAEHCEKPGARNHPLCVKRRDEARMREESKQLQSR</sequence>
<keyword evidence="4 7" id="KW-0547">Nucleotide-binding</keyword>
<evidence type="ECO:0000256" key="1">
    <source>
        <dbReference type="ARBA" id="ARBA00012513"/>
    </source>
</evidence>
<dbReference type="InterPro" id="IPR008271">
    <property type="entry name" value="Ser/Thr_kinase_AS"/>
</dbReference>
<feature type="compositionally biased region" description="Pro residues" evidence="8">
    <location>
        <begin position="447"/>
        <end position="458"/>
    </location>
</feature>
<dbReference type="Gene3D" id="3.30.200.20">
    <property type="entry name" value="Phosphorylase Kinase, domain 1"/>
    <property type="match status" value="1"/>
</dbReference>
<feature type="region of interest" description="Disordered" evidence="8">
    <location>
        <begin position="296"/>
        <end position="319"/>
    </location>
</feature>
<protein>
    <recommendedName>
        <fullName evidence="1">non-specific serine/threonine protein kinase</fullName>
        <ecNumber evidence="1">2.7.11.1</ecNumber>
    </recommendedName>
</protein>
<reference evidence="11 12" key="1">
    <citation type="journal article" date="2017" name="Int. J. Syst. Evol. Microbiol.">
        <title>Ramlibacter monticola sp. nov., isolated from forest soil.</title>
        <authorList>
            <person name="Chaudhary D.K."/>
            <person name="Kim J."/>
        </authorList>
    </citation>
    <scope>NUCLEOTIDE SEQUENCE [LARGE SCALE GENOMIC DNA]</scope>
    <source>
        <strain evidence="11 12">KACC 19175</strain>
    </source>
</reference>
<dbReference type="EC" id="2.7.11.1" evidence="1"/>
<feature type="domain" description="Protein kinase" evidence="10">
    <location>
        <begin position="9"/>
        <end position="273"/>
    </location>
</feature>
<evidence type="ECO:0000256" key="9">
    <source>
        <dbReference type="SAM" id="Phobius"/>
    </source>
</evidence>
<dbReference type="Pfam" id="PF00069">
    <property type="entry name" value="Pkinase"/>
    <property type="match status" value="1"/>
</dbReference>
<feature type="compositionally biased region" description="Low complexity" evidence="8">
    <location>
        <begin position="459"/>
        <end position="472"/>
    </location>
</feature>
<dbReference type="PROSITE" id="PS50011">
    <property type="entry name" value="PROTEIN_KINASE_DOM"/>
    <property type="match status" value="1"/>
</dbReference>
<keyword evidence="12" id="KW-1185">Reference proteome</keyword>
<dbReference type="SUPFAM" id="SSF56112">
    <property type="entry name" value="Protein kinase-like (PK-like)"/>
    <property type="match status" value="1"/>
</dbReference>
<dbReference type="GO" id="GO:0005524">
    <property type="term" value="F:ATP binding"/>
    <property type="evidence" value="ECO:0007669"/>
    <property type="project" value="UniProtKB-UniRule"/>
</dbReference>
<feature type="region of interest" description="Disordered" evidence="8">
    <location>
        <begin position="523"/>
        <end position="630"/>
    </location>
</feature>
<feature type="compositionally biased region" description="Pro residues" evidence="8">
    <location>
        <begin position="598"/>
        <end position="609"/>
    </location>
</feature>
<evidence type="ECO:0000313" key="12">
    <source>
        <dbReference type="Proteomes" id="UP000599109"/>
    </source>
</evidence>
<keyword evidence="5 11" id="KW-0418">Kinase</keyword>
<keyword evidence="3" id="KW-0808">Transferase</keyword>
<dbReference type="RefSeq" id="WP_201672495.1">
    <property type="nucleotide sequence ID" value="NZ_JAEQNE010000001.1"/>
</dbReference>
<dbReference type="PROSITE" id="PS00107">
    <property type="entry name" value="PROTEIN_KINASE_ATP"/>
    <property type="match status" value="1"/>
</dbReference>
<dbReference type="FunFam" id="1.10.510.10:FF:000021">
    <property type="entry name" value="Serine/threonine protein kinase"/>
    <property type="match status" value="1"/>
</dbReference>
<dbReference type="AlphaFoldDB" id="A0A936YXT0"/>
<feature type="transmembrane region" description="Helical" evidence="9">
    <location>
        <begin position="482"/>
        <end position="501"/>
    </location>
</feature>
<proteinExistence type="predicted"/>
<feature type="binding site" evidence="7">
    <location>
        <position position="38"/>
    </location>
    <ligand>
        <name>ATP</name>
        <dbReference type="ChEBI" id="CHEBI:30616"/>
    </ligand>
</feature>
<evidence type="ECO:0000313" key="11">
    <source>
        <dbReference type="EMBL" id="MBL0389905.1"/>
    </source>
</evidence>